<keyword evidence="2 4" id="KW-0328">Glycosyltransferase</keyword>
<accession>A0A191T1L8</accession>
<evidence type="ECO:0000256" key="5">
    <source>
        <dbReference type="RuleBase" id="RU362059"/>
    </source>
</evidence>
<keyword evidence="5" id="KW-1133">Transmembrane helix</keyword>
<reference evidence="6" key="1">
    <citation type="submission" date="2016-02" db="EMBL/GenBank/DDBJ databases">
        <title>Molecular Cloning and Five Pesticide Induction of UDP-glucosyltransferase Multigene in Spodoptera Exigua.</title>
        <authorList>
            <person name="Zhang S.H."/>
            <person name="Hu B."/>
            <person name="Su J.Y."/>
        </authorList>
    </citation>
    <scope>NUCLEOTIDE SEQUENCE</scope>
</reference>
<dbReference type="PANTHER" id="PTHR48043:SF159">
    <property type="entry name" value="EG:EG0003.4 PROTEIN-RELATED"/>
    <property type="match status" value="1"/>
</dbReference>
<sequence>MFSRSVLSLLVIFIRINDAARILAYFPAPSISHQVVFRPLTQELARRGHEVIVITPDPAFPKGKTPKNLKEIDVHDLSYNIWNTLFEKTSTGDPDLAFQMGLVYNVMVDMVERQLSVDEVQKMLKENKKFDLLMIEACVRPALVLSQLVNAPVIQVSSFGPMTFNVETMGSAMHLFLYPNHMRQRLYNMTIWEKLVELYNIYRIEKAIGEIEEADNVMGKGLFGPDTKTISELKDNVHMLFLNIHPLWEGNRPVPPSVIYMGGLHQKPVKELPKDLKTYLDSSKNGVIYISFGTNVLPSLLPQDKIQMIAKPFSQLPYDVLWKWDKDELPGRSKNIRISKWLPQSDMLRHPKVKLFITQGGLQSTDEAITAGVPLVGIPLIGDQRYNTEKYVHYGIGVKIDFPTLTEEIFDKAINTVLSDKSYRQNIERLRRVMYDQPQTPLERAVWWTEHVLRHGGARHLRGPAANMSWTEYLELELVFTVLGIILSILVVLSFLLLKLWRCLKPTARQQKVKNN</sequence>
<keyword evidence="5" id="KW-0812">Transmembrane</keyword>
<comment type="catalytic activity">
    <reaction evidence="5">
        <text>glucuronate acceptor + UDP-alpha-D-glucuronate = acceptor beta-D-glucuronoside + UDP + H(+)</text>
        <dbReference type="Rhea" id="RHEA:21032"/>
        <dbReference type="ChEBI" id="CHEBI:15378"/>
        <dbReference type="ChEBI" id="CHEBI:58052"/>
        <dbReference type="ChEBI" id="CHEBI:58223"/>
        <dbReference type="ChEBI" id="CHEBI:132367"/>
        <dbReference type="ChEBI" id="CHEBI:132368"/>
        <dbReference type="EC" id="2.4.1.17"/>
    </reaction>
</comment>
<evidence type="ECO:0000256" key="2">
    <source>
        <dbReference type="ARBA" id="ARBA00022676"/>
    </source>
</evidence>
<dbReference type="GO" id="GO:0016020">
    <property type="term" value="C:membrane"/>
    <property type="evidence" value="ECO:0007669"/>
    <property type="project" value="UniProtKB-SubCell"/>
</dbReference>
<feature type="transmembrane region" description="Helical" evidence="5">
    <location>
        <begin position="478"/>
        <end position="501"/>
    </location>
</feature>
<dbReference type="EC" id="2.4.1.17" evidence="5"/>
<evidence type="ECO:0000256" key="1">
    <source>
        <dbReference type="ARBA" id="ARBA00009995"/>
    </source>
</evidence>
<keyword evidence="5" id="KW-0732">Signal</keyword>
<dbReference type="AlphaFoldDB" id="A0A191T1L8"/>
<protein>
    <recommendedName>
        <fullName evidence="5">UDP-glucuronosyltransferase</fullName>
        <ecNumber evidence="5">2.4.1.17</ecNumber>
    </recommendedName>
</protein>
<dbReference type="PROSITE" id="PS00375">
    <property type="entry name" value="UDPGT"/>
    <property type="match status" value="1"/>
</dbReference>
<dbReference type="CDD" id="cd03784">
    <property type="entry name" value="GT1_Gtf-like"/>
    <property type="match status" value="1"/>
</dbReference>
<evidence type="ECO:0000256" key="4">
    <source>
        <dbReference type="RuleBase" id="RU003718"/>
    </source>
</evidence>
<keyword evidence="3 4" id="KW-0808">Transferase</keyword>
<dbReference type="SUPFAM" id="SSF53756">
    <property type="entry name" value="UDP-Glycosyltransferase/glycogen phosphorylase"/>
    <property type="match status" value="1"/>
</dbReference>
<comment type="similarity">
    <text evidence="1 4">Belongs to the UDP-glycosyltransferase family.</text>
</comment>
<dbReference type="GO" id="GO:0015020">
    <property type="term" value="F:glucuronosyltransferase activity"/>
    <property type="evidence" value="ECO:0007669"/>
    <property type="project" value="UniProtKB-EC"/>
</dbReference>
<dbReference type="InterPro" id="IPR035595">
    <property type="entry name" value="UDP_glycos_trans_CS"/>
</dbReference>
<dbReference type="Gene3D" id="3.40.50.2000">
    <property type="entry name" value="Glycogen Phosphorylase B"/>
    <property type="match status" value="2"/>
</dbReference>
<dbReference type="InterPro" id="IPR050271">
    <property type="entry name" value="UDP-glycosyltransferase"/>
</dbReference>
<keyword evidence="5" id="KW-0472">Membrane</keyword>
<feature type="signal peptide" evidence="5">
    <location>
        <begin position="1"/>
        <end position="19"/>
    </location>
</feature>
<dbReference type="FunFam" id="3.40.50.2000:FF:000050">
    <property type="entry name" value="UDP-glucuronosyltransferase"/>
    <property type="match status" value="1"/>
</dbReference>
<dbReference type="EMBL" id="KU680281">
    <property type="protein sequence ID" value="ANI21987.1"/>
    <property type="molecule type" value="mRNA"/>
</dbReference>
<proteinExistence type="evidence at transcript level"/>
<feature type="chain" id="PRO_5008443435" description="UDP-glucuronosyltransferase" evidence="5">
    <location>
        <begin position="20"/>
        <end position="516"/>
    </location>
</feature>
<evidence type="ECO:0000313" key="6">
    <source>
        <dbReference type="EMBL" id="ANI21987.1"/>
    </source>
</evidence>
<dbReference type="Pfam" id="PF00201">
    <property type="entry name" value="UDPGT"/>
    <property type="match status" value="1"/>
</dbReference>
<dbReference type="InterPro" id="IPR002213">
    <property type="entry name" value="UDP_glucos_trans"/>
</dbReference>
<evidence type="ECO:0000256" key="3">
    <source>
        <dbReference type="ARBA" id="ARBA00022679"/>
    </source>
</evidence>
<name>A0A191T1L8_SPOEX</name>
<organism evidence="6">
    <name type="scientific">Spodoptera exigua</name>
    <name type="common">Beet armyworm</name>
    <name type="synonym">Noctua fulgens</name>
    <dbReference type="NCBI Taxonomy" id="7107"/>
    <lineage>
        <taxon>Eukaryota</taxon>
        <taxon>Metazoa</taxon>
        <taxon>Ecdysozoa</taxon>
        <taxon>Arthropoda</taxon>
        <taxon>Hexapoda</taxon>
        <taxon>Insecta</taxon>
        <taxon>Pterygota</taxon>
        <taxon>Neoptera</taxon>
        <taxon>Endopterygota</taxon>
        <taxon>Lepidoptera</taxon>
        <taxon>Glossata</taxon>
        <taxon>Ditrysia</taxon>
        <taxon>Noctuoidea</taxon>
        <taxon>Noctuidae</taxon>
        <taxon>Amphipyrinae</taxon>
        <taxon>Spodoptera</taxon>
    </lineage>
</organism>
<dbReference type="PANTHER" id="PTHR48043">
    <property type="entry name" value="EG:EG0003.4 PROTEIN-RELATED"/>
    <property type="match status" value="1"/>
</dbReference>
<comment type="subcellular location">
    <subcellularLocation>
        <location evidence="5">Membrane</location>
        <topology evidence="5">Single-pass membrane protein</topology>
    </subcellularLocation>
</comment>